<name>A0AA39U376_9AGAR</name>
<organism evidence="9 10">
    <name type="scientific">Armillaria luteobubalina</name>
    <dbReference type="NCBI Taxonomy" id="153913"/>
    <lineage>
        <taxon>Eukaryota</taxon>
        <taxon>Fungi</taxon>
        <taxon>Dikarya</taxon>
        <taxon>Basidiomycota</taxon>
        <taxon>Agaricomycotina</taxon>
        <taxon>Agaricomycetes</taxon>
        <taxon>Agaricomycetidae</taxon>
        <taxon>Agaricales</taxon>
        <taxon>Marasmiineae</taxon>
        <taxon>Physalacriaceae</taxon>
        <taxon>Armillaria</taxon>
    </lineage>
</organism>
<dbReference type="Gene3D" id="3.30.160.60">
    <property type="entry name" value="Classic Zinc Finger"/>
    <property type="match status" value="1"/>
</dbReference>
<dbReference type="Pfam" id="PF00172">
    <property type="entry name" value="Zn_clus"/>
    <property type="match status" value="1"/>
</dbReference>
<keyword evidence="2" id="KW-0862">Zinc</keyword>
<dbReference type="Pfam" id="PF04082">
    <property type="entry name" value="Fungal_trans"/>
    <property type="match status" value="1"/>
</dbReference>
<gene>
    <name evidence="9" type="ORF">EDD18DRAFT_1383268</name>
</gene>
<evidence type="ECO:0000256" key="1">
    <source>
        <dbReference type="ARBA" id="ARBA00022723"/>
    </source>
</evidence>
<dbReference type="InterPro" id="IPR036864">
    <property type="entry name" value="Zn2-C6_fun-type_DNA-bd_sf"/>
</dbReference>
<accession>A0AA39U376</accession>
<dbReference type="AlphaFoldDB" id="A0AA39U376"/>
<dbReference type="InterPro" id="IPR036236">
    <property type="entry name" value="Znf_C2H2_sf"/>
</dbReference>
<evidence type="ECO:0000256" key="5">
    <source>
        <dbReference type="ARBA" id="ARBA00023242"/>
    </source>
</evidence>
<comment type="caution">
    <text evidence="9">The sequence shown here is derived from an EMBL/GenBank/DDBJ whole genome shotgun (WGS) entry which is preliminary data.</text>
</comment>
<dbReference type="PROSITE" id="PS50048">
    <property type="entry name" value="ZN2_CY6_FUNGAL_2"/>
    <property type="match status" value="1"/>
</dbReference>
<dbReference type="Pfam" id="PF00096">
    <property type="entry name" value="zf-C2H2"/>
    <property type="match status" value="1"/>
</dbReference>
<sequence>MDASSTQTYDHVSFQLFALSPSVDPKDNGRMLPQNQSCPYCPAKYSRPTHLHRHIRSHTHKRVHKCTLCNSQFVRRDVLNRHMKSCGGPLAANRSKRKACQSCVQSRVKCDRHLQSPCSKCAARGKECIFISDSPGQRESDITDVFDSHVASSSSSSSSSSPACSPFFSVSEDASSAGSPSSLDTPPDWDLDDILGLSISQIEQPNIECGWEAFLDKLYPPSHHTSSEPVLENDYFDFDFSSDIVPSSFEYDNANSVTPLIADPTSFDLDADKQRYLCLFFTDFCKQLPLVHQATWSMDGKPPVLIRAMQACGALLVKTREAAEFIEETLDSRNLLLQEFASCSPKDRVFVILAIVLLQTLGLFHQRSETRVATSVYHGMLVMMIHQSGLIAQERSWAVPNINDALSLEQSWIEWVTHETAKRLTQFATGHCCFHISTTVVTRYFSKQSSFRTTEFDIHLPCDEGLWNAQTATEWLSVIQAASLYGADPTILRGADFQQALTRLGDTPNMSLSTDDPFSSPLNSFSQSILIHVILRDVLSRCTPTDRSLYALHNWFQLWIQTPVPARLDQDSPLIQNPLSFYWLAQVLLVAIDEGGPEWVADTARSGKRYPLLKEWLERIRFFLRQSHDIPVRLWGELMVVRSSQDLEVEFDNLSNPGLGLDKPNGLSSFFTMQ</sequence>
<keyword evidence="5" id="KW-0539">Nucleus</keyword>
<dbReference type="PROSITE" id="PS00028">
    <property type="entry name" value="ZINC_FINGER_C2H2_1"/>
    <property type="match status" value="1"/>
</dbReference>
<dbReference type="GO" id="GO:0000981">
    <property type="term" value="F:DNA-binding transcription factor activity, RNA polymerase II-specific"/>
    <property type="evidence" value="ECO:0007669"/>
    <property type="project" value="InterPro"/>
</dbReference>
<evidence type="ECO:0000256" key="6">
    <source>
        <dbReference type="PROSITE-ProRule" id="PRU00042"/>
    </source>
</evidence>
<evidence type="ECO:0008006" key="11">
    <source>
        <dbReference type="Google" id="ProtNLM"/>
    </source>
</evidence>
<dbReference type="CDD" id="cd00067">
    <property type="entry name" value="GAL4"/>
    <property type="match status" value="1"/>
</dbReference>
<dbReference type="PANTHER" id="PTHR47660">
    <property type="entry name" value="TRANSCRIPTION FACTOR WITH C2H2 AND ZN(2)-CYS(6) DNA BINDING DOMAIN (EUROFUNG)-RELATED-RELATED"/>
    <property type="match status" value="1"/>
</dbReference>
<evidence type="ECO:0000259" key="7">
    <source>
        <dbReference type="PROSITE" id="PS50048"/>
    </source>
</evidence>
<feature type="domain" description="C2H2-type" evidence="8">
    <location>
        <begin position="36"/>
        <end position="63"/>
    </location>
</feature>
<reference evidence="9" key="1">
    <citation type="submission" date="2023-06" db="EMBL/GenBank/DDBJ databases">
        <authorList>
            <consortium name="Lawrence Berkeley National Laboratory"/>
            <person name="Ahrendt S."/>
            <person name="Sahu N."/>
            <person name="Indic B."/>
            <person name="Wong-Bajracharya J."/>
            <person name="Merenyi Z."/>
            <person name="Ke H.-M."/>
            <person name="Monk M."/>
            <person name="Kocsube S."/>
            <person name="Drula E."/>
            <person name="Lipzen A."/>
            <person name="Balint B."/>
            <person name="Henrissat B."/>
            <person name="Andreopoulos B."/>
            <person name="Martin F.M."/>
            <person name="Harder C.B."/>
            <person name="Rigling D."/>
            <person name="Ford K.L."/>
            <person name="Foster G.D."/>
            <person name="Pangilinan J."/>
            <person name="Papanicolaou A."/>
            <person name="Barry K."/>
            <person name="LaButti K."/>
            <person name="Viragh M."/>
            <person name="Koriabine M."/>
            <person name="Yan M."/>
            <person name="Riley R."/>
            <person name="Champramary S."/>
            <person name="Plett K.L."/>
            <person name="Tsai I.J."/>
            <person name="Slot J."/>
            <person name="Sipos G."/>
            <person name="Plett J."/>
            <person name="Nagy L.G."/>
            <person name="Grigoriev I.V."/>
        </authorList>
    </citation>
    <scope>NUCLEOTIDE SEQUENCE</scope>
    <source>
        <strain evidence="9">HWK02</strain>
    </source>
</reference>
<proteinExistence type="predicted"/>
<dbReference type="SMART" id="SM00066">
    <property type="entry name" value="GAL4"/>
    <property type="match status" value="1"/>
</dbReference>
<dbReference type="Proteomes" id="UP001175228">
    <property type="component" value="Unassembled WGS sequence"/>
</dbReference>
<dbReference type="SMART" id="SM00355">
    <property type="entry name" value="ZnF_C2H2"/>
    <property type="match status" value="2"/>
</dbReference>
<dbReference type="PANTHER" id="PTHR47660:SF3">
    <property type="entry name" value="FINGER DOMAIN PROTEIN, PUTATIVE (AFU_ORTHOLOGUE AFUA_4G03310)-RELATED"/>
    <property type="match status" value="1"/>
</dbReference>
<evidence type="ECO:0000256" key="4">
    <source>
        <dbReference type="ARBA" id="ARBA00023163"/>
    </source>
</evidence>
<dbReference type="Gene3D" id="4.10.240.10">
    <property type="entry name" value="Zn(2)-C6 fungal-type DNA-binding domain"/>
    <property type="match status" value="1"/>
</dbReference>
<keyword evidence="4" id="KW-0804">Transcription</keyword>
<dbReference type="InterPro" id="IPR001138">
    <property type="entry name" value="Zn2Cys6_DnaBD"/>
</dbReference>
<dbReference type="EMBL" id="JAUEPU010000124">
    <property type="protein sequence ID" value="KAK0476592.1"/>
    <property type="molecule type" value="Genomic_DNA"/>
</dbReference>
<evidence type="ECO:0000313" key="10">
    <source>
        <dbReference type="Proteomes" id="UP001175228"/>
    </source>
</evidence>
<keyword evidence="3" id="KW-0805">Transcription regulation</keyword>
<dbReference type="SUPFAM" id="SSF57667">
    <property type="entry name" value="beta-beta-alpha zinc fingers"/>
    <property type="match status" value="1"/>
</dbReference>
<dbReference type="PROSITE" id="PS50157">
    <property type="entry name" value="ZINC_FINGER_C2H2_2"/>
    <property type="match status" value="1"/>
</dbReference>
<keyword evidence="1" id="KW-0479">Metal-binding</keyword>
<keyword evidence="10" id="KW-1185">Reference proteome</keyword>
<dbReference type="InterPro" id="IPR013087">
    <property type="entry name" value="Znf_C2H2_type"/>
</dbReference>
<feature type="domain" description="Zn(2)-C6 fungal-type" evidence="7">
    <location>
        <begin position="99"/>
        <end position="130"/>
    </location>
</feature>
<keyword evidence="6" id="KW-0863">Zinc-finger</keyword>
<dbReference type="GO" id="GO:0006351">
    <property type="term" value="P:DNA-templated transcription"/>
    <property type="evidence" value="ECO:0007669"/>
    <property type="project" value="InterPro"/>
</dbReference>
<dbReference type="InterPro" id="IPR007219">
    <property type="entry name" value="XnlR_reg_dom"/>
</dbReference>
<dbReference type="GO" id="GO:0008270">
    <property type="term" value="F:zinc ion binding"/>
    <property type="evidence" value="ECO:0007669"/>
    <property type="project" value="UniProtKB-KW"/>
</dbReference>
<protein>
    <recommendedName>
        <fullName evidence="11">Zn(2)-C6 fungal-type domain-containing protein</fullName>
    </recommendedName>
</protein>
<evidence type="ECO:0000256" key="2">
    <source>
        <dbReference type="ARBA" id="ARBA00022833"/>
    </source>
</evidence>
<evidence type="ECO:0000256" key="3">
    <source>
        <dbReference type="ARBA" id="ARBA00023015"/>
    </source>
</evidence>
<evidence type="ECO:0000313" key="9">
    <source>
        <dbReference type="EMBL" id="KAK0476592.1"/>
    </source>
</evidence>
<dbReference type="SUPFAM" id="SSF57701">
    <property type="entry name" value="Zn2/Cys6 DNA-binding domain"/>
    <property type="match status" value="1"/>
</dbReference>
<evidence type="ECO:0000259" key="8">
    <source>
        <dbReference type="PROSITE" id="PS50157"/>
    </source>
</evidence>
<dbReference type="GO" id="GO:0003677">
    <property type="term" value="F:DNA binding"/>
    <property type="evidence" value="ECO:0007669"/>
    <property type="project" value="InterPro"/>
</dbReference>